<dbReference type="AlphaFoldDB" id="A0ABD5Q6R2"/>
<comment type="caution">
    <text evidence="3">The sequence shown here is derived from an EMBL/GenBank/DDBJ whole genome shotgun (WGS) entry which is preliminary data.</text>
</comment>
<dbReference type="Gene3D" id="2.40.33.20">
    <property type="entry name" value="PK beta-barrel domain-like"/>
    <property type="match status" value="1"/>
</dbReference>
<organism evidence="3 4">
    <name type="scientific">Halorussus aquaticus</name>
    <dbReference type="NCBI Taxonomy" id="2953748"/>
    <lineage>
        <taxon>Archaea</taxon>
        <taxon>Methanobacteriati</taxon>
        <taxon>Methanobacteriota</taxon>
        <taxon>Stenosarchaea group</taxon>
        <taxon>Halobacteria</taxon>
        <taxon>Halobacteriales</taxon>
        <taxon>Haladaptataceae</taxon>
        <taxon>Halorussus</taxon>
    </lineage>
</organism>
<dbReference type="SUPFAM" id="SSF50800">
    <property type="entry name" value="PK beta-barrel domain-like"/>
    <property type="match status" value="1"/>
</dbReference>
<name>A0ABD5Q6R2_9EURY</name>
<keyword evidence="4" id="KW-1185">Reference proteome</keyword>
<dbReference type="InterPro" id="IPR011037">
    <property type="entry name" value="Pyrv_Knase-like_insert_dom_sf"/>
</dbReference>
<proteinExistence type="predicted"/>
<feature type="domain" description="MOSC" evidence="2">
    <location>
        <begin position="21"/>
        <end position="145"/>
    </location>
</feature>
<feature type="region of interest" description="Disordered" evidence="1">
    <location>
        <begin position="1"/>
        <end position="24"/>
    </location>
</feature>
<dbReference type="InterPro" id="IPR005302">
    <property type="entry name" value="MoCF_Sase_C"/>
</dbReference>
<evidence type="ECO:0000256" key="1">
    <source>
        <dbReference type="SAM" id="MobiDB-lite"/>
    </source>
</evidence>
<evidence type="ECO:0000313" key="3">
    <source>
        <dbReference type="EMBL" id="MFC4826358.1"/>
    </source>
</evidence>
<accession>A0ABD5Q6R2</accession>
<dbReference type="GeneID" id="73046545"/>
<reference evidence="3 4" key="1">
    <citation type="journal article" date="2019" name="Int. J. Syst. Evol. Microbiol.">
        <title>The Global Catalogue of Microorganisms (GCM) 10K type strain sequencing project: providing services to taxonomists for standard genome sequencing and annotation.</title>
        <authorList>
            <consortium name="The Broad Institute Genomics Platform"/>
            <consortium name="The Broad Institute Genome Sequencing Center for Infectious Disease"/>
            <person name="Wu L."/>
            <person name="Ma J."/>
        </authorList>
    </citation>
    <scope>NUCLEOTIDE SEQUENCE [LARGE SCALE GENOMIC DNA]</scope>
    <source>
        <strain evidence="3 4">XZYJ18</strain>
    </source>
</reference>
<evidence type="ECO:0000313" key="4">
    <source>
        <dbReference type="Proteomes" id="UP001595945"/>
    </source>
</evidence>
<protein>
    <submittedName>
        <fullName evidence="3">MOSC domain-containing protein</fullName>
    </submittedName>
</protein>
<dbReference type="EMBL" id="JBHSHT010000002">
    <property type="protein sequence ID" value="MFC4826358.1"/>
    <property type="molecule type" value="Genomic_DNA"/>
</dbReference>
<gene>
    <name evidence="3" type="ORF">ACFO9K_19050</name>
</gene>
<dbReference type="Proteomes" id="UP001595945">
    <property type="component" value="Unassembled WGS sequence"/>
</dbReference>
<dbReference type="RefSeq" id="WP_254268035.1">
    <property type="nucleotide sequence ID" value="NZ_CP100400.1"/>
</dbReference>
<evidence type="ECO:0000259" key="2">
    <source>
        <dbReference type="PROSITE" id="PS51340"/>
    </source>
</evidence>
<dbReference type="InterPro" id="IPR052716">
    <property type="entry name" value="MOSC_domain"/>
</dbReference>
<dbReference type="Pfam" id="PF03473">
    <property type="entry name" value="MOSC"/>
    <property type="match status" value="1"/>
</dbReference>
<dbReference type="PROSITE" id="PS51340">
    <property type="entry name" value="MOSC"/>
    <property type="match status" value="1"/>
</dbReference>
<sequence>MDGTGLVESIHLAPDSGEDTEPTDSVEALAGEGVRGDRHFGEENADVTLVEAEALDAAAEEGTDLRDGEHRRNLTTRDAALNHLVGERFRVGEVVCEGVELCEPCGHLESLTEEGAVSALLHRGGLCADVVESGRIEVGDEVEPL</sequence>
<dbReference type="PANTHER" id="PTHR36930">
    <property type="entry name" value="METAL-SULFUR CLUSTER BIOSYNTHESIS PROTEINS YUAD-RELATED"/>
    <property type="match status" value="1"/>
</dbReference>
<dbReference type="PANTHER" id="PTHR36930:SF1">
    <property type="entry name" value="MOSC DOMAIN-CONTAINING PROTEIN"/>
    <property type="match status" value="1"/>
</dbReference>